<dbReference type="InterPro" id="IPR045864">
    <property type="entry name" value="aa-tRNA-synth_II/BPL/LPL"/>
</dbReference>
<evidence type="ECO:0000256" key="8">
    <source>
        <dbReference type="HAMAP-Rule" id="MF_00125"/>
    </source>
</evidence>
<dbReference type="RefSeq" id="WP_036316009.1">
    <property type="nucleotide sequence ID" value="NZ_JRQD01000008.1"/>
</dbReference>
<comment type="pathway">
    <text evidence="2 8">Amino-acid biosynthesis; L-histidine biosynthesis; L-histidine from 5-phospho-alpha-D-ribose 1-diphosphate: step 1/9.</text>
</comment>
<organism evidence="11 12">
    <name type="scientific">Methylophaga thiooxydans</name>
    <dbReference type="NCBI Taxonomy" id="392484"/>
    <lineage>
        <taxon>Bacteria</taxon>
        <taxon>Pseudomonadati</taxon>
        <taxon>Pseudomonadota</taxon>
        <taxon>Gammaproteobacteria</taxon>
        <taxon>Thiotrichales</taxon>
        <taxon>Piscirickettsiaceae</taxon>
        <taxon>Methylophaga</taxon>
    </lineage>
</organism>
<keyword evidence="8" id="KW-0368">Histidine biosynthesis</keyword>
<gene>
    <name evidence="8" type="primary">hisZ</name>
    <name evidence="11" type="ORF">LP43_2555</name>
</gene>
<feature type="binding site" evidence="9">
    <location>
        <begin position="83"/>
        <end position="85"/>
    </location>
    <ligand>
        <name>L-histidine</name>
        <dbReference type="ChEBI" id="CHEBI:57595"/>
    </ligand>
</feature>
<dbReference type="InterPro" id="IPR004517">
    <property type="entry name" value="HisZ"/>
</dbReference>
<dbReference type="Gene3D" id="3.30.930.10">
    <property type="entry name" value="Bira Bifunctional Protein, Domain 2"/>
    <property type="match status" value="1"/>
</dbReference>
<evidence type="ECO:0000256" key="9">
    <source>
        <dbReference type="PIRSR" id="PIRSR001549-1"/>
    </source>
</evidence>
<reference evidence="11 12" key="1">
    <citation type="submission" date="2014-09" db="EMBL/GenBank/DDBJ databases">
        <authorList>
            <person name="Grob C."/>
            <person name="Taubert M."/>
            <person name="Howat A.M."/>
            <person name="Burns O.J."/>
            <person name="Dixon J.L."/>
            <person name="Chen Y."/>
            <person name="Murrell J.C."/>
        </authorList>
    </citation>
    <scope>NUCLEOTIDE SEQUENCE [LARGE SCALE GENOMIC DNA]</scope>
    <source>
        <strain evidence="11">L4</strain>
    </source>
</reference>
<keyword evidence="11" id="KW-0808">Transferase</keyword>
<evidence type="ECO:0000256" key="4">
    <source>
        <dbReference type="ARBA" id="ARBA00011496"/>
    </source>
</evidence>
<evidence type="ECO:0000313" key="12">
    <source>
        <dbReference type="Proteomes" id="UP000029999"/>
    </source>
</evidence>
<keyword evidence="8" id="KW-0028">Amino-acid biosynthesis</keyword>
<dbReference type="InterPro" id="IPR004516">
    <property type="entry name" value="HisRS/HisZ"/>
</dbReference>
<keyword evidence="11" id="KW-0328">Glycosyltransferase</keyword>
<dbReference type="GO" id="GO:0000105">
    <property type="term" value="P:L-histidine biosynthetic process"/>
    <property type="evidence" value="ECO:0007669"/>
    <property type="project" value="UniProtKB-UniRule"/>
</dbReference>
<evidence type="ECO:0000256" key="2">
    <source>
        <dbReference type="ARBA" id="ARBA00004667"/>
    </source>
</evidence>
<feature type="binding site" evidence="9">
    <location>
        <position position="127"/>
    </location>
    <ligand>
        <name>L-histidine</name>
        <dbReference type="ChEBI" id="CHEBI:57595"/>
    </ligand>
</feature>
<dbReference type="GO" id="GO:0006427">
    <property type="term" value="P:histidyl-tRNA aminoacylation"/>
    <property type="evidence" value="ECO:0007669"/>
    <property type="project" value="TreeGrafter"/>
</dbReference>
<evidence type="ECO:0000256" key="5">
    <source>
        <dbReference type="ARBA" id="ARBA00020397"/>
    </source>
</evidence>
<dbReference type="EMBL" id="JRQD01000008">
    <property type="protein sequence ID" value="KGM05806.1"/>
    <property type="molecule type" value="Genomic_DNA"/>
</dbReference>
<dbReference type="UniPathway" id="UPA00031">
    <property type="reaction ID" value="UER00006"/>
</dbReference>
<comment type="subcellular location">
    <subcellularLocation>
        <location evidence="1 8">Cytoplasm</location>
    </subcellularLocation>
</comment>
<dbReference type="CDD" id="cd00773">
    <property type="entry name" value="HisRS-like_core"/>
    <property type="match status" value="1"/>
</dbReference>
<dbReference type="HAMAP" id="MF_00125">
    <property type="entry name" value="HisZ"/>
    <property type="match status" value="1"/>
</dbReference>
<evidence type="ECO:0000256" key="6">
    <source>
        <dbReference type="ARBA" id="ARBA00022490"/>
    </source>
</evidence>
<evidence type="ECO:0000259" key="10">
    <source>
        <dbReference type="Pfam" id="PF13393"/>
    </source>
</evidence>
<evidence type="ECO:0000256" key="3">
    <source>
        <dbReference type="ARBA" id="ARBA00005539"/>
    </source>
</evidence>
<comment type="caution">
    <text evidence="11">The sequence shown here is derived from an EMBL/GenBank/DDBJ whole genome shotgun (WGS) entry which is preliminary data.</text>
</comment>
<name>A0A0A0BCZ6_9GAMM</name>
<dbReference type="AlphaFoldDB" id="A0A0A0BCZ6"/>
<dbReference type="NCBIfam" id="NF008935">
    <property type="entry name" value="PRK12292.1-1"/>
    <property type="match status" value="1"/>
</dbReference>
<evidence type="ECO:0000313" key="11">
    <source>
        <dbReference type="EMBL" id="KGM05806.1"/>
    </source>
</evidence>
<dbReference type="PANTHER" id="PTHR43707">
    <property type="entry name" value="HISTIDYL-TRNA SYNTHETASE"/>
    <property type="match status" value="1"/>
</dbReference>
<dbReference type="GO" id="GO:0005737">
    <property type="term" value="C:cytoplasm"/>
    <property type="evidence" value="ECO:0007669"/>
    <property type="project" value="UniProtKB-SubCell"/>
</dbReference>
<dbReference type="STRING" id="392484.LP43_2555"/>
<dbReference type="Pfam" id="PF13393">
    <property type="entry name" value="tRNA-synt_His"/>
    <property type="match status" value="1"/>
</dbReference>
<evidence type="ECO:0000256" key="1">
    <source>
        <dbReference type="ARBA" id="ARBA00004496"/>
    </source>
</evidence>
<dbReference type="NCBIfam" id="TIGR00443">
    <property type="entry name" value="hisZ_biosyn_reg"/>
    <property type="match status" value="1"/>
</dbReference>
<comment type="function">
    <text evidence="7 8">Required for the first step of histidine biosynthesis. May allow the feedback regulation of ATP phosphoribosyltransferase activity by histidine.</text>
</comment>
<dbReference type="GO" id="GO:0016757">
    <property type="term" value="F:glycosyltransferase activity"/>
    <property type="evidence" value="ECO:0007669"/>
    <property type="project" value="UniProtKB-KW"/>
</dbReference>
<protein>
    <recommendedName>
        <fullName evidence="5 8">ATP phosphoribosyltransferase regulatory subunit</fullName>
    </recommendedName>
</protein>
<feature type="binding site" evidence="9">
    <location>
        <position position="275"/>
    </location>
    <ligand>
        <name>L-histidine</name>
        <dbReference type="ChEBI" id="CHEBI:57595"/>
    </ligand>
</feature>
<dbReference type="PANTHER" id="PTHR43707:SF1">
    <property type="entry name" value="HISTIDINE--TRNA LIGASE, MITOCHONDRIAL-RELATED"/>
    <property type="match status" value="1"/>
</dbReference>
<comment type="similarity">
    <text evidence="3 8">Belongs to the class-II aminoacyl-tRNA synthetase family. HisZ subfamily.</text>
</comment>
<accession>A0A0A0BCZ6</accession>
<sequence>MTIKESWLLPEGIDELMPEEASQLEILHRSLVDRMRSWGYQLVVPPLVEYLDSLLTGTAKTLDIQTFKLTDQMSGRMLGIRADMTPQVARIAAHKLRHQSEILRLCYIGSVLHTLPEGQGKSRNPIQLGAEIYGHAGPESDVESIELMVDLLNVTGAVSTIALDIGHVGIYRGLAAYAGLTEFQEQALFSALQRKAAAEIEALLVEYQLDSDAEKMLQILAELNGDRAVLQTARQHLQKAPASVQQALDTLEQIAEALAQRLPSLAINFDLAELRGYHYHTGVVFAAYKQGSAQAVAAGGRYDDIGEEFGHAQPATGFSMDLKKLATQLPASKAQPDVIGVTWQDDADLQKLVESLRQAGKVVVYQLPGSEVATTHTLVKQDGHWEVAETGTQTRG</sequence>
<dbReference type="NCBIfam" id="NF009086">
    <property type="entry name" value="PRK12421.1"/>
    <property type="match status" value="1"/>
</dbReference>
<comment type="miscellaneous">
    <text evidence="8">This function is generally fulfilled by the C-terminal part of HisG, which is missing in some bacteria such as this one.</text>
</comment>
<dbReference type="PIRSF" id="PIRSF001549">
    <property type="entry name" value="His-tRNA_synth"/>
    <property type="match status" value="1"/>
</dbReference>
<evidence type="ECO:0000256" key="7">
    <source>
        <dbReference type="ARBA" id="ARBA00025246"/>
    </source>
</evidence>
<dbReference type="Proteomes" id="UP000029999">
    <property type="component" value="Unassembled WGS sequence"/>
</dbReference>
<dbReference type="SUPFAM" id="SSF55681">
    <property type="entry name" value="Class II aaRS and biotin synthetases"/>
    <property type="match status" value="1"/>
</dbReference>
<feature type="binding site" evidence="9">
    <location>
        <position position="131"/>
    </location>
    <ligand>
        <name>L-histidine</name>
        <dbReference type="ChEBI" id="CHEBI:57595"/>
    </ligand>
</feature>
<keyword evidence="6 8" id="KW-0963">Cytoplasm</keyword>
<comment type="subunit">
    <text evidence="4 8">Heteromultimer composed of HisG and HisZ subunits.</text>
</comment>
<feature type="domain" description="Class II Histidinyl-tRNA synthetase (HisRS)-like catalytic core" evidence="10">
    <location>
        <begin position="12"/>
        <end position="325"/>
    </location>
</feature>
<proteinExistence type="inferred from homology"/>
<dbReference type="InterPro" id="IPR041715">
    <property type="entry name" value="HisRS-like_core"/>
</dbReference>
<dbReference type="GO" id="GO:0004821">
    <property type="term" value="F:histidine-tRNA ligase activity"/>
    <property type="evidence" value="ECO:0007669"/>
    <property type="project" value="TreeGrafter"/>
</dbReference>